<dbReference type="Gene3D" id="2.90.10.10">
    <property type="entry name" value="Bulb-type lectin domain"/>
    <property type="match status" value="1"/>
</dbReference>
<protein>
    <submittedName>
        <fullName evidence="2">Collagen, type IV, alpha 5</fullName>
    </submittedName>
</protein>
<dbReference type="PANTHER" id="PTHR36481:SF2">
    <property type="entry name" value="EXPRESSED PROTEIN"/>
    <property type="match status" value="1"/>
</dbReference>
<dbReference type="EMBL" id="LFYR01000829">
    <property type="protein sequence ID" value="KMZ68622.1"/>
    <property type="molecule type" value="Genomic_DNA"/>
</dbReference>
<accession>A0A0K9PK83</accession>
<dbReference type="AlphaFoldDB" id="A0A0K9PK83"/>
<evidence type="ECO:0000256" key="1">
    <source>
        <dbReference type="SAM" id="SignalP"/>
    </source>
</evidence>
<dbReference type="Proteomes" id="UP000036987">
    <property type="component" value="Unassembled WGS sequence"/>
</dbReference>
<reference evidence="3" key="1">
    <citation type="journal article" date="2016" name="Nature">
        <title>The genome of the seagrass Zostera marina reveals angiosperm adaptation to the sea.</title>
        <authorList>
            <person name="Olsen J.L."/>
            <person name="Rouze P."/>
            <person name="Verhelst B."/>
            <person name="Lin Y.-C."/>
            <person name="Bayer T."/>
            <person name="Collen J."/>
            <person name="Dattolo E."/>
            <person name="De Paoli E."/>
            <person name="Dittami S."/>
            <person name="Maumus F."/>
            <person name="Michel G."/>
            <person name="Kersting A."/>
            <person name="Lauritano C."/>
            <person name="Lohaus R."/>
            <person name="Toepel M."/>
            <person name="Tonon T."/>
            <person name="Vanneste K."/>
            <person name="Amirebrahimi M."/>
            <person name="Brakel J."/>
            <person name="Bostroem C."/>
            <person name="Chovatia M."/>
            <person name="Grimwood J."/>
            <person name="Jenkins J.W."/>
            <person name="Jueterbock A."/>
            <person name="Mraz A."/>
            <person name="Stam W.T."/>
            <person name="Tice H."/>
            <person name="Bornberg-Bauer E."/>
            <person name="Green P.J."/>
            <person name="Pearson G.A."/>
            <person name="Procaccini G."/>
            <person name="Duarte C.M."/>
            <person name="Schmutz J."/>
            <person name="Reusch T.B.H."/>
            <person name="Van de Peer Y."/>
        </authorList>
    </citation>
    <scope>NUCLEOTIDE SEQUENCE [LARGE SCALE GENOMIC DNA]</scope>
    <source>
        <strain evidence="3">cv. Finnish</strain>
    </source>
</reference>
<dbReference type="SMR" id="A0A0K9PK83"/>
<proteinExistence type="predicted"/>
<comment type="caution">
    <text evidence="2">The sequence shown here is derived from an EMBL/GenBank/DDBJ whole genome shotgun (WGS) entry which is preliminary data.</text>
</comment>
<keyword evidence="2" id="KW-0176">Collagen</keyword>
<name>A0A0K9PK83_ZOSMR</name>
<sequence length="280" mass="30328">MAASLGFFFYLSLLSLILLSPYTTAAAGVGIIQRTTAQQILATLEPNSYQTPMHPILSSPSGDYSVYFLRRATIPGAGGFGGDFCYVQVRETKTGQSVWESECTPMSTANTCSLVFSDQGLEIFDGSRTAWDTGVDVSVHLEFLEMVDEGDMRIRDQNGDLVWRASDDPRSNQECELPGSPGMQSAQAPFAGPVDTGRNNNFGTSRAPGFVGSPLPEQIPADLPLPQQQGEKPVGFENPRRGFGQPLVDNTPYDSGNSMLFAGFWPLMLAGNGILFLMEF</sequence>
<dbReference type="PANTHER" id="PTHR36481">
    <property type="entry name" value="EXPRESSED PROTEIN"/>
    <property type="match status" value="1"/>
</dbReference>
<organism evidence="2 3">
    <name type="scientific">Zostera marina</name>
    <name type="common">Eelgrass</name>
    <dbReference type="NCBI Taxonomy" id="29655"/>
    <lineage>
        <taxon>Eukaryota</taxon>
        <taxon>Viridiplantae</taxon>
        <taxon>Streptophyta</taxon>
        <taxon>Embryophyta</taxon>
        <taxon>Tracheophyta</taxon>
        <taxon>Spermatophyta</taxon>
        <taxon>Magnoliopsida</taxon>
        <taxon>Liliopsida</taxon>
        <taxon>Zosteraceae</taxon>
        <taxon>Zostera</taxon>
    </lineage>
</organism>
<evidence type="ECO:0000313" key="2">
    <source>
        <dbReference type="EMBL" id="KMZ68622.1"/>
    </source>
</evidence>
<dbReference type="STRING" id="29655.A0A0K9PK83"/>
<dbReference type="OrthoDB" id="687840at2759"/>
<gene>
    <name evidence="2" type="ORF">ZOSMA_235G00290</name>
</gene>
<keyword evidence="3" id="KW-1185">Reference proteome</keyword>
<feature type="chain" id="PRO_5005527800" evidence="1">
    <location>
        <begin position="28"/>
        <end position="280"/>
    </location>
</feature>
<feature type="signal peptide" evidence="1">
    <location>
        <begin position="1"/>
        <end position="27"/>
    </location>
</feature>
<dbReference type="SUPFAM" id="SSF51110">
    <property type="entry name" value="alpha-D-mannose-specific plant lectins"/>
    <property type="match status" value="1"/>
</dbReference>
<dbReference type="InterPro" id="IPR036426">
    <property type="entry name" value="Bulb-type_lectin_dom_sf"/>
</dbReference>
<keyword evidence="1" id="KW-0732">Signal</keyword>
<dbReference type="OMA" id="PPTTHEI"/>
<evidence type="ECO:0000313" key="3">
    <source>
        <dbReference type="Proteomes" id="UP000036987"/>
    </source>
</evidence>